<dbReference type="EMBL" id="SRLO01006659">
    <property type="protein sequence ID" value="TNN28628.1"/>
    <property type="molecule type" value="Genomic_DNA"/>
</dbReference>
<comment type="caution">
    <text evidence="2">The sequence shown here is derived from an EMBL/GenBank/DDBJ whole genome shotgun (WGS) entry which is preliminary data.</text>
</comment>
<dbReference type="Proteomes" id="UP000314294">
    <property type="component" value="Unassembled WGS sequence"/>
</dbReference>
<dbReference type="AlphaFoldDB" id="A0A4Z2EIP7"/>
<protein>
    <submittedName>
        <fullName evidence="2">Uncharacterized protein</fullName>
    </submittedName>
</protein>
<evidence type="ECO:0000313" key="2">
    <source>
        <dbReference type="EMBL" id="TNN28628.1"/>
    </source>
</evidence>
<organism evidence="2 3">
    <name type="scientific">Liparis tanakae</name>
    <name type="common">Tanaka's snailfish</name>
    <dbReference type="NCBI Taxonomy" id="230148"/>
    <lineage>
        <taxon>Eukaryota</taxon>
        <taxon>Metazoa</taxon>
        <taxon>Chordata</taxon>
        <taxon>Craniata</taxon>
        <taxon>Vertebrata</taxon>
        <taxon>Euteleostomi</taxon>
        <taxon>Actinopterygii</taxon>
        <taxon>Neopterygii</taxon>
        <taxon>Teleostei</taxon>
        <taxon>Neoteleostei</taxon>
        <taxon>Acanthomorphata</taxon>
        <taxon>Eupercaria</taxon>
        <taxon>Perciformes</taxon>
        <taxon>Cottioidei</taxon>
        <taxon>Cottales</taxon>
        <taxon>Liparidae</taxon>
        <taxon>Liparis</taxon>
    </lineage>
</organism>
<gene>
    <name evidence="2" type="ORF">EYF80_061224</name>
</gene>
<feature type="region of interest" description="Disordered" evidence="1">
    <location>
        <begin position="1"/>
        <end position="21"/>
    </location>
</feature>
<keyword evidence="3" id="KW-1185">Reference proteome</keyword>
<sequence length="71" mass="7599">MPRLNGSLRLPRRAAGSAHRSAVRSAVAVVTDASMKRDFGRLDVHAVSIHWDDEVGVASSSRDHSPSSSSM</sequence>
<accession>A0A4Z2EIP7</accession>
<name>A0A4Z2EIP7_9TELE</name>
<evidence type="ECO:0000256" key="1">
    <source>
        <dbReference type="SAM" id="MobiDB-lite"/>
    </source>
</evidence>
<reference evidence="2 3" key="1">
    <citation type="submission" date="2019-03" db="EMBL/GenBank/DDBJ databases">
        <title>First draft genome of Liparis tanakae, snailfish: a comprehensive survey of snailfish specific genes.</title>
        <authorList>
            <person name="Kim W."/>
            <person name="Song I."/>
            <person name="Jeong J.-H."/>
            <person name="Kim D."/>
            <person name="Kim S."/>
            <person name="Ryu S."/>
            <person name="Song J.Y."/>
            <person name="Lee S.K."/>
        </authorList>
    </citation>
    <scope>NUCLEOTIDE SEQUENCE [LARGE SCALE GENOMIC DNA]</scope>
    <source>
        <tissue evidence="2">Muscle</tissue>
    </source>
</reference>
<evidence type="ECO:0000313" key="3">
    <source>
        <dbReference type="Proteomes" id="UP000314294"/>
    </source>
</evidence>
<proteinExistence type="predicted"/>